<proteinExistence type="predicted"/>
<evidence type="ECO:0000313" key="1">
    <source>
        <dbReference type="EMBL" id="OQB41432.1"/>
    </source>
</evidence>
<dbReference type="EMBL" id="MWDB01000017">
    <property type="protein sequence ID" value="OQB41432.1"/>
    <property type="molecule type" value="Genomic_DNA"/>
</dbReference>
<reference evidence="1" key="1">
    <citation type="submission" date="2017-02" db="EMBL/GenBank/DDBJ databases">
        <title>Delving into the versatile metabolic prowess of the omnipresent phylum Bacteroidetes.</title>
        <authorList>
            <person name="Nobu M.K."/>
            <person name="Mei R."/>
            <person name="Narihiro T."/>
            <person name="Kuroda K."/>
            <person name="Liu W.-T."/>
        </authorList>
    </citation>
    <scope>NUCLEOTIDE SEQUENCE</scope>
    <source>
        <strain evidence="1">ADurb.Bin160</strain>
    </source>
</reference>
<dbReference type="Proteomes" id="UP000485621">
    <property type="component" value="Unassembled WGS sequence"/>
</dbReference>
<organism evidence="1">
    <name type="scientific">candidate division CPR1 bacterium ADurb.Bin160</name>
    <dbReference type="NCBI Taxonomy" id="1852826"/>
    <lineage>
        <taxon>Bacteria</taxon>
        <taxon>candidate division CPR1</taxon>
    </lineage>
</organism>
<sequence length="81" mass="9276">MNEAKRTKCLVYTRVMGYLSPTYRYNVGKKSEFYSRKYYSKVKAANHDFILQYGSACGSMEFNTNTNLIKGAAQPITIDVE</sequence>
<protein>
    <submittedName>
        <fullName evidence="1">Uncharacterized protein</fullName>
    </submittedName>
</protein>
<name>A0A1V5ZMY8_9BACT</name>
<comment type="caution">
    <text evidence="1">The sequence shown here is derived from an EMBL/GenBank/DDBJ whole genome shotgun (WGS) entry which is preliminary data.</text>
</comment>
<gene>
    <name evidence="1" type="ORF">BWY04_00853</name>
</gene>
<accession>A0A1V5ZMY8</accession>
<dbReference type="AlphaFoldDB" id="A0A1V5ZMY8"/>